<reference evidence="2 3" key="1">
    <citation type="journal article" date="2019" name="Sci. Rep.">
        <title>Comparative genomics of chytrid fungi reveal insights into the obligate biotrophic and pathogenic lifestyle of Synchytrium endobioticum.</title>
        <authorList>
            <person name="van de Vossenberg B.T.L.H."/>
            <person name="Warris S."/>
            <person name="Nguyen H.D.T."/>
            <person name="van Gent-Pelzer M.P.E."/>
            <person name="Joly D.L."/>
            <person name="van de Geest H.C."/>
            <person name="Bonants P.J.M."/>
            <person name="Smith D.S."/>
            <person name="Levesque C.A."/>
            <person name="van der Lee T.A.J."/>
        </authorList>
    </citation>
    <scope>NUCLEOTIDE SEQUENCE [LARGE SCALE GENOMIC DNA]</scope>
    <source>
        <strain evidence="2 3">MB42</strain>
    </source>
</reference>
<evidence type="ECO:0000313" key="3">
    <source>
        <dbReference type="Proteomes" id="UP000317494"/>
    </source>
</evidence>
<dbReference type="AlphaFoldDB" id="A0A507CMX7"/>
<name>A0A507CMX7_9FUNG</name>
<feature type="compositionally biased region" description="Polar residues" evidence="1">
    <location>
        <begin position="51"/>
        <end position="63"/>
    </location>
</feature>
<gene>
    <name evidence="2" type="ORF">SeMB42_g06031</name>
</gene>
<feature type="compositionally biased region" description="Polar residues" evidence="1">
    <location>
        <begin position="202"/>
        <end position="214"/>
    </location>
</feature>
<feature type="compositionally biased region" description="Basic and acidic residues" evidence="1">
    <location>
        <begin position="64"/>
        <end position="81"/>
    </location>
</feature>
<dbReference type="EMBL" id="QEAN01000316">
    <property type="protein sequence ID" value="TPX40373.1"/>
    <property type="molecule type" value="Genomic_DNA"/>
</dbReference>
<feature type="region of interest" description="Disordered" evidence="1">
    <location>
        <begin position="186"/>
        <end position="214"/>
    </location>
</feature>
<feature type="compositionally biased region" description="Low complexity" evidence="1">
    <location>
        <begin position="82"/>
        <end position="99"/>
    </location>
</feature>
<comment type="caution">
    <text evidence="2">The sequence shown here is derived from an EMBL/GenBank/DDBJ whole genome shotgun (WGS) entry which is preliminary data.</text>
</comment>
<evidence type="ECO:0000313" key="2">
    <source>
        <dbReference type="EMBL" id="TPX40373.1"/>
    </source>
</evidence>
<proteinExistence type="predicted"/>
<keyword evidence="3" id="KW-1185">Reference proteome</keyword>
<dbReference type="VEuPathDB" id="FungiDB:SeMB42_g06031"/>
<organism evidence="2 3">
    <name type="scientific">Synchytrium endobioticum</name>
    <dbReference type="NCBI Taxonomy" id="286115"/>
    <lineage>
        <taxon>Eukaryota</taxon>
        <taxon>Fungi</taxon>
        <taxon>Fungi incertae sedis</taxon>
        <taxon>Chytridiomycota</taxon>
        <taxon>Chytridiomycota incertae sedis</taxon>
        <taxon>Chytridiomycetes</taxon>
        <taxon>Synchytriales</taxon>
        <taxon>Synchytriaceae</taxon>
        <taxon>Synchytrium</taxon>
    </lineage>
</organism>
<sequence>MTYHWDQNELEAKIEARNKENEDDTELGYVTGLSPSAAAPLLVEIDQVLQSSTSSVHASTANHGTKEDRPASIHDPSHHTESPTGGPSSTSVVESVSDSNITNPSEYEPSSHKLGPSTSLVKEAMAPNRSYEVHDREHEDRVARLGEVAFNDNVMEKTASVRSDVLDSFHDLTDAEPELPEILGASLSDLDSSIDSSPASDTRSGTSRLKTIVC</sequence>
<feature type="region of interest" description="Disordered" evidence="1">
    <location>
        <begin position="51"/>
        <end position="118"/>
    </location>
</feature>
<protein>
    <submittedName>
        <fullName evidence="2">Uncharacterized protein</fullName>
    </submittedName>
</protein>
<dbReference type="Proteomes" id="UP000317494">
    <property type="component" value="Unassembled WGS sequence"/>
</dbReference>
<feature type="compositionally biased region" description="Low complexity" evidence="1">
    <location>
        <begin position="186"/>
        <end position="201"/>
    </location>
</feature>
<accession>A0A507CMX7</accession>
<evidence type="ECO:0000256" key="1">
    <source>
        <dbReference type="SAM" id="MobiDB-lite"/>
    </source>
</evidence>